<keyword evidence="1" id="KW-0812">Transmembrane</keyword>
<reference evidence="3 4" key="1">
    <citation type="submission" date="2019-10" db="EMBL/GenBank/DDBJ databases">
        <title>Pseudoalteromonas rubra S4059.</title>
        <authorList>
            <person name="Paulsen S."/>
            <person name="Wang X."/>
        </authorList>
    </citation>
    <scope>NUCLEOTIDE SEQUENCE [LARGE SCALE GENOMIC DNA]</scope>
    <source>
        <strain evidence="3 4">S4059</strain>
    </source>
</reference>
<evidence type="ECO:0008006" key="5">
    <source>
        <dbReference type="Google" id="ProtNLM"/>
    </source>
</evidence>
<keyword evidence="2" id="KW-0732">Signal</keyword>
<dbReference type="Proteomes" id="UP000305729">
    <property type="component" value="Chromosome 1"/>
</dbReference>
<feature type="transmembrane region" description="Helical" evidence="1">
    <location>
        <begin position="37"/>
        <end position="53"/>
    </location>
</feature>
<gene>
    <name evidence="3" type="ORF">CWC22_014490</name>
</gene>
<feature type="chain" id="PRO_5030984701" description="Lipoprotein" evidence="2">
    <location>
        <begin position="21"/>
        <end position="122"/>
    </location>
</feature>
<dbReference type="RefSeq" id="WP_138539832.1">
    <property type="nucleotide sequence ID" value="NZ_CP045429.1"/>
</dbReference>
<evidence type="ECO:0000313" key="3">
    <source>
        <dbReference type="EMBL" id="QPB84135.1"/>
    </source>
</evidence>
<accession>A0A7S7YV23</accession>
<feature type="transmembrane region" description="Helical" evidence="1">
    <location>
        <begin position="60"/>
        <end position="77"/>
    </location>
</feature>
<organism evidence="3 4">
    <name type="scientific">Pseudoalteromonas rubra</name>
    <dbReference type="NCBI Taxonomy" id="43658"/>
    <lineage>
        <taxon>Bacteria</taxon>
        <taxon>Pseudomonadati</taxon>
        <taxon>Pseudomonadota</taxon>
        <taxon>Gammaproteobacteria</taxon>
        <taxon>Alteromonadales</taxon>
        <taxon>Pseudoalteromonadaceae</taxon>
        <taxon>Pseudoalteromonas</taxon>
    </lineage>
</organism>
<protein>
    <recommendedName>
        <fullName evidence="5">Lipoprotein</fullName>
    </recommendedName>
</protein>
<dbReference type="AlphaFoldDB" id="A0A7S7YV23"/>
<feature type="signal peptide" evidence="2">
    <location>
        <begin position="1"/>
        <end position="20"/>
    </location>
</feature>
<proteinExistence type="predicted"/>
<dbReference type="PROSITE" id="PS51257">
    <property type="entry name" value="PROKAR_LIPOPROTEIN"/>
    <property type="match status" value="1"/>
</dbReference>
<evidence type="ECO:0000256" key="1">
    <source>
        <dbReference type="SAM" id="Phobius"/>
    </source>
</evidence>
<feature type="transmembrane region" description="Helical" evidence="1">
    <location>
        <begin position="97"/>
        <end position="116"/>
    </location>
</feature>
<keyword evidence="1" id="KW-0472">Membrane</keyword>
<keyword evidence="1" id="KW-1133">Transmembrane helix</keyword>
<sequence>MKTIKFSAIFLCFFPFSSIACFDGSAYERSFAHADPYATTALILITVASFVRLCRTRNKAYISVVTIALIVASLVYTRTAYNGDCGDSYVSTADHCLIFAAIVLFYELVRACVVFSTSHRAK</sequence>
<evidence type="ECO:0000313" key="4">
    <source>
        <dbReference type="Proteomes" id="UP000305729"/>
    </source>
</evidence>
<dbReference type="EMBL" id="CP045429">
    <property type="protein sequence ID" value="QPB84135.1"/>
    <property type="molecule type" value="Genomic_DNA"/>
</dbReference>
<evidence type="ECO:0000256" key="2">
    <source>
        <dbReference type="SAM" id="SignalP"/>
    </source>
</evidence>
<name>A0A7S7YV23_9GAMM</name>